<evidence type="ECO:0000313" key="6">
    <source>
        <dbReference type="Proteomes" id="UP000095287"/>
    </source>
</evidence>
<dbReference type="AlphaFoldDB" id="A0A1I8ALG7"/>
<feature type="domain" description="RRM" evidence="5">
    <location>
        <begin position="56"/>
        <end position="137"/>
    </location>
</feature>
<dbReference type="SMART" id="SM00360">
    <property type="entry name" value="RRM"/>
    <property type="match status" value="2"/>
</dbReference>
<reference evidence="7" key="1">
    <citation type="submission" date="2016-11" db="UniProtKB">
        <authorList>
            <consortium name="WormBaseParasite"/>
        </authorList>
    </citation>
    <scope>IDENTIFICATION</scope>
</reference>
<evidence type="ECO:0000256" key="4">
    <source>
        <dbReference type="SAM" id="MobiDB-lite"/>
    </source>
</evidence>
<dbReference type="InterPro" id="IPR035979">
    <property type="entry name" value="RBD_domain_sf"/>
</dbReference>
<evidence type="ECO:0000256" key="3">
    <source>
        <dbReference type="PROSITE-ProRule" id="PRU00176"/>
    </source>
</evidence>
<accession>A0A1I8ALG7</accession>
<dbReference type="GO" id="GO:0010629">
    <property type="term" value="P:negative regulation of gene expression"/>
    <property type="evidence" value="ECO:0007669"/>
    <property type="project" value="UniProtKB-ARBA"/>
</dbReference>
<proteinExistence type="predicted"/>
<evidence type="ECO:0000313" key="7">
    <source>
        <dbReference type="WBParaSite" id="L893_g7184.t1"/>
    </source>
</evidence>
<evidence type="ECO:0000259" key="5">
    <source>
        <dbReference type="PROSITE" id="PS50102"/>
    </source>
</evidence>
<evidence type="ECO:0000256" key="1">
    <source>
        <dbReference type="ARBA" id="ARBA00022737"/>
    </source>
</evidence>
<dbReference type="SUPFAM" id="SSF54928">
    <property type="entry name" value="RNA-binding domain, RBD"/>
    <property type="match status" value="2"/>
</dbReference>
<dbReference type="Proteomes" id="UP000095287">
    <property type="component" value="Unplaced"/>
</dbReference>
<dbReference type="GO" id="GO:0005737">
    <property type="term" value="C:cytoplasm"/>
    <property type="evidence" value="ECO:0007669"/>
    <property type="project" value="UniProtKB-ARBA"/>
</dbReference>
<dbReference type="Gene3D" id="3.30.70.330">
    <property type="match status" value="2"/>
</dbReference>
<dbReference type="PROSITE" id="PS50102">
    <property type="entry name" value="RRM"/>
    <property type="match status" value="2"/>
</dbReference>
<name>A0A1I8ALG7_9BILA</name>
<dbReference type="FunFam" id="3.30.70.330:FF:000013">
    <property type="entry name" value="CUGBP Elav-like family member 1 isoform 2"/>
    <property type="match status" value="1"/>
</dbReference>
<dbReference type="PANTHER" id="PTHR48025:SF1">
    <property type="entry name" value="RRM DOMAIN-CONTAINING PROTEIN"/>
    <property type="match status" value="1"/>
</dbReference>
<feature type="domain" description="RRM" evidence="5">
    <location>
        <begin position="181"/>
        <end position="259"/>
    </location>
</feature>
<dbReference type="Pfam" id="PF00076">
    <property type="entry name" value="RRM_1"/>
    <property type="match status" value="2"/>
</dbReference>
<feature type="compositionally biased region" description="Polar residues" evidence="4">
    <location>
        <begin position="144"/>
        <end position="164"/>
    </location>
</feature>
<dbReference type="FunFam" id="3.30.70.330:FF:000383">
    <property type="entry name" value="Sex lethal, isoform D"/>
    <property type="match status" value="1"/>
</dbReference>
<dbReference type="WBParaSite" id="L893_g7184.t1">
    <property type="protein sequence ID" value="L893_g7184.t1"/>
    <property type="gene ID" value="L893_g7184"/>
</dbReference>
<dbReference type="InterPro" id="IPR050502">
    <property type="entry name" value="Euk_RNA-bind_prot"/>
</dbReference>
<dbReference type="InterPro" id="IPR000504">
    <property type="entry name" value="RRM_dom"/>
</dbReference>
<feature type="region of interest" description="Disordered" evidence="4">
    <location>
        <begin position="134"/>
        <end position="168"/>
    </location>
</feature>
<keyword evidence="2 3" id="KW-0694">RNA-binding</keyword>
<keyword evidence="6" id="KW-1185">Reference proteome</keyword>
<dbReference type="PANTHER" id="PTHR48025">
    <property type="entry name" value="OS02G0815200 PROTEIN"/>
    <property type="match status" value="1"/>
</dbReference>
<dbReference type="GO" id="GO:0009967">
    <property type="term" value="P:positive regulation of signal transduction"/>
    <property type="evidence" value="ECO:0007669"/>
    <property type="project" value="UniProtKB-ARBA"/>
</dbReference>
<protein>
    <submittedName>
        <fullName evidence="7">RRM domain-containing protein</fullName>
    </submittedName>
</protein>
<evidence type="ECO:0000256" key="2">
    <source>
        <dbReference type="ARBA" id="ARBA00022884"/>
    </source>
</evidence>
<organism evidence="6 7">
    <name type="scientific">Steinernema glaseri</name>
    <dbReference type="NCBI Taxonomy" id="37863"/>
    <lineage>
        <taxon>Eukaryota</taxon>
        <taxon>Metazoa</taxon>
        <taxon>Ecdysozoa</taxon>
        <taxon>Nematoda</taxon>
        <taxon>Chromadorea</taxon>
        <taxon>Rhabditida</taxon>
        <taxon>Tylenchina</taxon>
        <taxon>Panagrolaimomorpha</taxon>
        <taxon>Strongyloidoidea</taxon>
        <taxon>Steinernematidae</taxon>
        <taxon>Steinernema</taxon>
    </lineage>
</organism>
<dbReference type="GO" id="GO:0003729">
    <property type="term" value="F:mRNA binding"/>
    <property type="evidence" value="ECO:0007669"/>
    <property type="project" value="UniProtKB-ARBA"/>
</dbReference>
<sequence length="259" mass="28378">MPVEMKFNVAPAAAPQINLAAPAAAPQIQLAAPVAAPQIQLAAPEPAAILPDPDTIKMFFGQIPRWWTEGDCTTFFQQYGRVYQVFLLRDKDSQQSKGCGFVTYFHKRDALTAQSKLHNTVTIDGMLHRIQMRPAVEKDRRRNNSGSSVHGASTNSTHTMNSGHTPLASATEPLTRLAECSHLFVGNIPSTFTDDQLLETFQNFGVVMSATVCRDKPTNASKRFGFVTFTNCGDAQRAIQAMNGIPIGDRRLCVELKKG</sequence>
<dbReference type="InterPro" id="IPR012677">
    <property type="entry name" value="Nucleotide-bd_a/b_plait_sf"/>
</dbReference>
<keyword evidence="1" id="KW-0677">Repeat</keyword>